<comment type="caution">
    <text evidence="2">The sequence shown here is derived from an EMBL/GenBank/DDBJ whole genome shotgun (WGS) entry which is preliminary data.</text>
</comment>
<feature type="region of interest" description="Disordered" evidence="1">
    <location>
        <begin position="43"/>
        <end position="66"/>
    </location>
</feature>
<protein>
    <submittedName>
        <fullName evidence="2">Uncharacterized protein</fullName>
    </submittedName>
</protein>
<proteinExistence type="predicted"/>
<reference evidence="3" key="1">
    <citation type="submission" date="2024-06" db="EMBL/GenBank/DDBJ databases">
        <title>Multi-omics analyses provide insights into the biosynthesis of the anticancer antibiotic pleurotin in Hohenbuehelia grisea.</title>
        <authorList>
            <person name="Weaver J.A."/>
            <person name="Alberti F."/>
        </authorList>
    </citation>
    <scope>NUCLEOTIDE SEQUENCE [LARGE SCALE GENOMIC DNA]</scope>
    <source>
        <strain evidence="3">T-177</strain>
    </source>
</reference>
<dbReference type="EMBL" id="JASNQZ010000019">
    <property type="protein sequence ID" value="KAL0945158.1"/>
    <property type="molecule type" value="Genomic_DNA"/>
</dbReference>
<evidence type="ECO:0000256" key="1">
    <source>
        <dbReference type="SAM" id="MobiDB-lite"/>
    </source>
</evidence>
<evidence type="ECO:0000313" key="2">
    <source>
        <dbReference type="EMBL" id="KAL0945158.1"/>
    </source>
</evidence>
<organism evidence="2 3">
    <name type="scientific">Hohenbuehelia grisea</name>
    <dbReference type="NCBI Taxonomy" id="104357"/>
    <lineage>
        <taxon>Eukaryota</taxon>
        <taxon>Fungi</taxon>
        <taxon>Dikarya</taxon>
        <taxon>Basidiomycota</taxon>
        <taxon>Agaricomycotina</taxon>
        <taxon>Agaricomycetes</taxon>
        <taxon>Agaricomycetidae</taxon>
        <taxon>Agaricales</taxon>
        <taxon>Pleurotineae</taxon>
        <taxon>Pleurotaceae</taxon>
        <taxon>Hohenbuehelia</taxon>
    </lineage>
</organism>
<accession>A0ABR3IPD3</accession>
<gene>
    <name evidence="2" type="ORF">HGRIS_004309</name>
</gene>
<dbReference type="Proteomes" id="UP001556367">
    <property type="component" value="Unassembled WGS sequence"/>
</dbReference>
<keyword evidence="3" id="KW-1185">Reference proteome</keyword>
<name>A0ABR3IPD3_9AGAR</name>
<evidence type="ECO:0000313" key="3">
    <source>
        <dbReference type="Proteomes" id="UP001556367"/>
    </source>
</evidence>
<sequence>MRNTAQKLNQQVLREEQDFQDLCQRASTELNIEVDIDGGGVSFYPSPGTHHNPATEPSIFGPPLPASMPSSSDELVIFGHADDIPRPTTILSNQIMSRDTTRQAQSYFAMDFDPAFGVGEAPMCDT</sequence>